<proteinExistence type="predicted"/>
<dbReference type="AlphaFoldDB" id="A0A0L9TG40"/>
<gene>
    <name evidence="1" type="ORF">LR48_Vigan681s000300</name>
</gene>
<dbReference type="EMBL" id="KQ258490">
    <property type="protein sequence ID" value="KOM29422.1"/>
    <property type="molecule type" value="Genomic_DNA"/>
</dbReference>
<organism evidence="1 2">
    <name type="scientific">Phaseolus angularis</name>
    <name type="common">Azuki bean</name>
    <name type="synonym">Vigna angularis</name>
    <dbReference type="NCBI Taxonomy" id="3914"/>
    <lineage>
        <taxon>Eukaryota</taxon>
        <taxon>Viridiplantae</taxon>
        <taxon>Streptophyta</taxon>
        <taxon>Embryophyta</taxon>
        <taxon>Tracheophyta</taxon>
        <taxon>Spermatophyta</taxon>
        <taxon>Magnoliopsida</taxon>
        <taxon>eudicotyledons</taxon>
        <taxon>Gunneridae</taxon>
        <taxon>Pentapetalae</taxon>
        <taxon>rosids</taxon>
        <taxon>fabids</taxon>
        <taxon>Fabales</taxon>
        <taxon>Fabaceae</taxon>
        <taxon>Papilionoideae</taxon>
        <taxon>50 kb inversion clade</taxon>
        <taxon>NPAAA clade</taxon>
        <taxon>indigoferoid/millettioid clade</taxon>
        <taxon>Phaseoleae</taxon>
        <taxon>Vigna</taxon>
    </lineage>
</organism>
<dbReference type="Proteomes" id="UP000053144">
    <property type="component" value="Unassembled WGS sequence"/>
</dbReference>
<name>A0A0L9TG40_PHAAN</name>
<evidence type="ECO:0000313" key="2">
    <source>
        <dbReference type="Proteomes" id="UP000053144"/>
    </source>
</evidence>
<accession>A0A0L9TG40</accession>
<protein>
    <submittedName>
        <fullName evidence="1">Uncharacterized protein</fullName>
    </submittedName>
</protein>
<sequence>MELEKNSKSAKEEKPQVPLNASLLLSGTEEHPLAPLRGESVAEGKNPTHALTAERQFTIEQWYFGLSIFGWRRRKTHFSPLGGRIGDGHGSPLLFLGCNSDKNLTIWALNSTKVISTIGGNLNQAWIKVNFGKLPDNLRINHNNNGSNNPLYRKEGQRWRTHFNSFLQVSISTQKNIEASCKRMEMNLRYISQRLDDFKVNTEVNPKEEDEDKLISPRDRV</sequence>
<evidence type="ECO:0000313" key="1">
    <source>
        <dbReference type="EMBL" id="KOM29422.1"/>
    </source>
</evidence>
<dbReference type="Gramene" id="KOM29422">
    <property type="protein sequence ID" value="KOM29422"/>
    <property type="gene ID" value="LR48_Vigan681s000300"/>
</dbReference>
<reference evidence="2" key="1">
    <citation type="journal article" date="2015" name="Proc. Natl. Acad. Sci. U.S.A.">
        <title>Genome sequencing of adzuki bean (Vigna angularis) provides insight into high starch and low fat accumulation and domestication.</title>
        <authorList>
            <person name="Yang K."/>
            <person name="Tian Z."/>
            <person name="Chen C."/>
            <person name="Luo L."/>
            <person name="Zhao B."/>
            <person name="Wang Z."/>
            <person name="Yu L."/>
            <person name="Li Y."/>
            <person name="Sun Y."/>
            <person name="Li W."/>
            <person name="Chen Y."/>
            <person name="Li Y."/>
            <person name="Zhang Y."/>
            <person name="Ai D."/>
            <person name="Zhao J."/>
            <person name="Shang C."/>
            <person name="Ma Y."/>
            <person name="Wu B."/>
            <person name="Wang M."/>
            <person name="Gao L."/>
            <person name="Sun D."/>
            <person name="Zhang P."/>
            <person name="Guo F."/>
            <person name="Wang W."/>
            <person name="Li Y."/>
            <person name="Wang J."/>
            <person name="Varshney R.K."/>
            <person name="Wang J."/>
            <person name="Ling H.Q."/>
            <person name="Wan P."/>
        </authorList>
    </citation>
    <scope>NUCLEOTIDE SEQUENCE</scope>
    <source>
        <strain evidence="2">cv. Jingnong 6</strain>
    </source>
</reference>